<keyword evidence="5" id="KW-1185">Reference proteome</keyword>
<dbReference type="Gene3D" id="3.30.70.270">
    <property type="match status" value="1"/>
</dbReference>
<dbReference type="SMART" id="SM00052">
    <property type="entry name" value="EAL"/>
    <property type="match status" value="1"/>
</dbReference>
<dbReference type="SMART" id="SM00267">
    <property type="entry name" value="GGDEF"/>
    <property type="match status" value="1"/>
</dbReference>
<dbReference type="InterPro" id="IPR029787">
    <property type="entry name" value="Nucleotide_cyclase"/>
</dbReference>
<organism evidence="4 5">
    <name type="scientific">Roseateles albus</name>
    <dbReference type="NCBI Taxonomy" id="2987525"/>
    <lineage>
        <taxon>Bacteria</taxon>
        <taxon>Pseudomonadati</taxon>
        <taxon>Pseudomonadota</taxon>
        <taxon>Betaproteobacteria</taxon>
        <taxon>Burkholderiales</taxon>
        <taxon>Sphaerotilaceae</taxon>
        <taxon>Roseateles</taxon>
    </lineage>
</organism>
<keyword evidence="1" id="KW-0472">Membrane</keyword>
<sequence>MSTKGPALSKDETAARPKRLTLRQRVVWGAAGLALLALVMLLLARAAFERMDEAQARSNAAHHLTLDGQRLLRLSGELLLSQGAKSAREALARTMTHVSDDLAALPQSDPVSAEAALKWPQLKTHIDDLLALRLIDAQDDSTLIAYGRLAKDMEAFKPILLAAQDRAERTASDELKAGELWLVGGLLGLTALTALAGIGLVRLLDHQLGGDPGLARRIARSIAKGDLDSPVPVSPQHPKSVLAALEHVRMRLLERRAIEAQVQYMARHDSLSGAFNRASFNELLNIAFAQARRGSQGLAVLYLDLDHFKAVNDSLGHAHGDEVIRITAQRLRELLRLGDHLARLGGDEFAVILQQIASPQDLEVLAQRIIDALTQPVMLAGKAARVGASIGIAQYSAEVVDCEDWMHKADLAMYRAKTQGRGCWSLYDEQLDDKLKGQRELMSDLRAAIGSSQMSLDYQPIFAHGGEHLLGYEALLRWEHPQLGPLLPLAFIEPADAAGLMEALGDWVLQQACAEAMRWPSPLTVSVNLAASQLLHGKLIKSVTAALKSSGLPALRLNLEINEAILLPQREAVARTLEGLSHLGAGIVMDDFGSGPASLSYLWRGQFDKLKIDRSLIEALDTDPHAQQVVGSIIAMAQALGLQVSAAGVERSGQLAQLNQLGCNEVQGFLLGRPAPMKA</sequence>
<feature type="transmembrane region" description="Helical" evidence="1">
    <location>
        <begin position="26"/>
        <end position="48"/>
    </location>
</feature>
<dbReference type="Gene3D" id="3.20.20.450">
    <property type="entry name" value="EAL domain"/>
    <property type="match status" value="1"/>
</dbReference>
<name>A0ABT5KGK0_9BURK</name>
<dbReference type="EMBL" id="JAQQXT010000008">
    <property type="protein sequence ID" value="MDC8772669.1"/>
    <property type="molecule type" value="Genomic_DNA"/>
</dbReference>
<dbReference type="Pfam" id="PF00563">
    <property type="entry name" value="EAL"/>
    <property type="match status" value="1"/>
</dbReference>
<dbReference type="Pfam" id="PF00990">
    <property type="entry name" value="GGDEF"/>
    <property type="match status" value="1"/>
</dbReference>
<dbReference type="InterPro" id="IPR001633">
    <property type="entry name" value="EAL_dom"/>
</dbReference>
<evidence type="ECO:0000256" key="1">
    <source>
        <dbReference type="SAM" id="Phobius"/>
    </source>
</evidence>
<dbReference type="CDD" id="cd01949">
    <property type="entry name" value="GGDEF"/>
    <property type="match status" value="1"/>
</dbReference>
<gene>
    <name evidence="4" type="ORF">PRZ03_13880</name>
</gene>
<feature type="domain" description="GGDEF" evidence="3">
    <location>
        <begin position="296"/>
        <end position="429"/>
    </location>
</feature>
<feature type="domain" description="EAL" evidence="2">
    <location>
        <begin position="438"/>
        <end position="679"/>
    </location>
</feature>
<protein>
    <submittedName>
        <fullName evidence="4">EAL domain-containing protein</fullName>
    </submittedName>
</protein>
<dbReference type="InterPro" id="IPR043128">
    <property type="entry name" value="Rev_trsase/Diguanyl_cyclase"/>
</dbReference>
<dbReference type="SUPFAM" id="SSF55073">
    <property type="entry name" value="Nucleotide cyclase"/>
    <property type="match status" value="1"/>
</dbReference>
<keyword evidence="1" id="KW-0812">Transmembrane</keyword>
<dbReference type="PANTHER" id="PTHR44757">
    <property type="entry name" value="DIGUANYLATE CYCLASE DGCP"/>
    <property type="match status" value="1"/>
</dbReference>
<dbReference type="Proteomes" id="UP001221189">
    <property type="component" value="Unassembled WGS sequence"/>
</dbReference>
<dbReference type="CDD" id="cd01948">
    <property type="entry name" value="EAL"/>
    <property type="match status" value="1"/>
</dbReference>
<proteinExistence type="predicted"/>
<dbReference type="PROSITE" id="PS50883">
    <property type="entry name" value="EAL"/>
    <property type="match status" value="1"/>
</dbReference>
<dbReference type="PROSITE" id="PS50887">
    <property type="entry name" value="GGDEF"/>
    <property type="match status" value="1"/>
</dbReference>
<reference evidence="4 5" key="1">
    <citation type="submission" date="2022-10" db="EMBL/GenBank/DDBJ databases">
        <title>Paucibacter sp. hw1 Genome sequencing.</title>
        <authorList>
            <person name="Park S."/>
        </authorList>
    </citation>
    <scope>NUCLEOTIDE SEQUENCE [LARGE SCALE GENOMIC DNA]</scope>
    <source>
        <strain evidence="5">hw1</strain>
    </source>
</reference>
<dbReference type="PANTHER" id="PTHR44757:SF2">
    <property type="entry name" value="BIOFILM ARCHITECTURE MAINTENANCE PROTEIN MBAA"/>
    <property type="match status" value="1"/>
</dbReference>
<evidence type="ECO:0000259" key="3">
    <source>
        <dbReference type="PROSITE" id="PS50887"/>
    </source>
</evidence>
<comment type="caution">
    <text evidence="4">The sequence shown here is derived from an EMBL/GenBank/DDBJ whole genome shotgun (WGS) entry which is preliminary data.</text>
</comment>
<evidence type="ECO:0000313" key="4">
    <source>
        <dbReference type="EMBL" id="MDC8772669.1"/>
    </source>
</evidence>
<dbReference type="SUPFAM" id="SSF141868">
    <property type="entry name" value="EAL domain-like"/>
    <property type="match status" value="1"/>
</dbReference>
<evidence type="ECO:0000259" key="2">
    <source>
        <dbReference type="PROSITE" id="PS50883"/>
    </source>
</evidence>
<dbReference type="InterPro" id="IPR052155">
    <property type="entry name" value="Biofilm_reg_signaling"/>
</dbReference>
<dbReference type="InterPro" id="IPR035919">
    <property type="entry name" value="EAL_sf"/>
</dbReference>
<keyword evidence="1" id="KW-1133">Transmembrane helix</keyword>
<dbReference type="InterPro" id="IPR000160">
    <property type="entry name" value="GGDEF_dom"/>
</dbReference>
<evidence type="ECO:0000313" key="5">
    <source>
        <dbReference type="Proteomes" id="UP001221189"/>
    </source>
</evidence>
<feature type="transmembrane region" description="Helical" evidence="1">
    <location>
        <begin position="180"/>
        <end position="204"/>
    </location>
</feature>
<dbReference type="NCBIfam" id="TIGR00254">
    <property type="entry name" value="GGDEF"/>
    <property type="match status" value="1"/>
</dbReference>
<dbReference type="RefSeq" id="WP_273600860.1">
    <property type="nucleotide sequence ID" value="NZ_JAQQXT010000008.1"/>
</dbReference>
<accession>A0ABT5KGK0</accession>